<name>A0A8T3DBL1_9TELE</name>
<evidence type="ECO:0000313" key="3">
    <source>
        <dbReference type="EMBL" id="KAI1894879.1"/>
    </source>
</evidence>
<dbReference type="OrthoDB" id="8940437at2759"/>
<feature type="region of interest" description="Disordered" evidence="1">
    <location>
        <begin position="164"/>
        <end position="219"/>
    </location>
</feature>
<feature type="compositionally biased region" description="Basic and acidic residues" evidence="1">
    <location>
        <begin position="201"/>
        <end position="219"/>
    </location>
</feature>
<accession>A0A8T3DBL1</accession>
<dbReference type="AlphaFoldDB" id="A0A8T3DBL1"/>
<protein>
    <recommendedName>
        <fullName evidence="2">INPP5B PH domain-containing protein</fullName>
    </recommendedName>
</protein>
<dbReference type="Pfam" id="PF16776">
    <property type="entry name" value="INPP5B_PH"/>
    <property type="match status" value="1"/>
</dbReference>
<feature type="domain" description="INPP5B PH" evidence="2">
    <location>
        <begin position="13"/>
        <end position="107"/>
    </location>
</feature>
<reference evidence="3" key="1">
    <citation type="submission" date="2021-01" db="EMBL/GenBank/DDBJ databases">
        <authorList>
            <person name="Zahm M."/>
            <person name="Roques C."/>
            <person name="Cabau C."/>
            <person name="Klopp C."/>
            <person name="Donnadieu C."/>
            <person name="Jouanno E."/>
            <person name="Lampietro C."/>
            <person name="Louis A."/>
            <person name="Herpin A."/>
            <person name="Echchiki A."/>
            <person name="Berthelot C."/>
            <person name="Parey E."/>
            <person name="Roest-Crollius H."/>
            <person name="Braasch I."/>
            <person name="Postlethwait J."/>
            <person name="Bobe J."/>
            <person name="Montfort J."/>
            <person name="Bouchez O."/>
            <person name="Begum T."/>
            <person name="Mejri S."/>
            <person name="Adams A."/>
            <person name="Chen W.-J."/>
            <person name="Guiguen Y."/>
        </authorList>
    </citation>
    <scope>NUCLEOTIDE SEQUENCE</scope>
    <source>
        <tissue evidence="3">Blood</tissue>
    </source>
</reference>
<gene>
    <name evidence="3" type="ORF">AGOR_G00120310</name>
</gene>
<dbReference type="Proteomes" id="UP000829720">
    <property type="component" value="Unassembled WGS sequence"/>
</dbReference>
<keyword evidence="4" id="KW-1185">Reference proteome</keyword>
<evidence type="ECO:0000313" key="4">
    <source>
        <dbReference type="Proteomes" id="UP000829720"/>
    </source>
</evidence>
<dbReference type="Gene3D" id="2.30.29.110">
    <property type="match status" value="1"/>
</dbReference>
<dbReference type="InterPro" id="IPR031896">
    <property type="entry name" value="INPP5B_PH_dom"/>
</dbReference>
<sequence>MCFHFVLDNKALGLLGLVEHKNEHALFMFTHRRMAITGDDVMLDLIVPISHAFAIVEVSSPEELAVVGADTRVLVTDTEVDLELEIRLPFGSHTRLFLSEVNRAWSASEPNPVSPTGPASETMETFGTVSEILNNKKNMKSSREVCKQPSTEAPASQFQWLSKYRKSSKSSGSTRQASVQGGTAFPKLKKGKSVVGNGKVRGPEEGTSDNRARHLQETL</sequence>
<organism evidence="3 4">
    <name type="scientific">Albula goreensis</name>
    <dbReference type="NCBI Taxonomy" id="1534307"/>
    <lineage>
        <taxon>Eukaryota</taxon>
        <taxon>Metazoa</taxon>
        <taxon>Chordata</taxon>
        <taxon>Craniata</taxon>
        <taxon>Vertebrata</taxon>
        <taxon>Euteleostomi</taxon>
        <taxon>Actinopterygii</taxon>
        <taxon>Neopterygii</taxon>
        <taxon>Teleostei</taxon>
        <taxon>Albuliformes</taxon>
        <taxon>Albulidae</taxon>
        <taxon>Albula</taxon>
    </lineage>
</organism>
<evidence type="ECO:0000256" key="1">
    <source>
        <dbReference type="SAM" id="MobiDB-lite"/>
    </source>
</evidence>
<dbReference type="EMBL" id="JAERUA010000010">
    <property type="protein sequence ID" value="KAI1894879.1"/>
    <property type="molecule type" value="Genomic_DNA"/>
</dbReference>
<proteinExistence type="predicted"/>
<comment type="caution">
    <text evidence="3">The sequence shown here is derived from an EMBL/GenBank/DDBJ whole genome shotgun (WGS) entry which is preliminary data.</text>
</comment>
<evidence type="ECO:0000259" key="2">
    <source>
        <dbReference type="Pfam" id="PF16776"/>
    </source>
</evidence>